<protein>
    <submittedName>
        <fullName evidence="1">Uncharacterized protein apoD8</fullName>
    </submittedName>
</protein>
<name>G8EG79_9PSEU</name>
<proteinExistence type="predicted"/>
<dbReference type="EMBL" id="JF894101">
    <property type="protein sequence ID" value="AEQ77271.1"/>
    <property type="molecule type" value="Genomic_DNA"/>
</dbReference>
<dbReference type="AlphaFoldDB" id="G8EG79"/>
<dbReference type="RefSeq" id="WP_237597081.1">
    <property type="nucleotide sequence ID" value="NZ_CP091381.1"/>
</dbReference>
<accession>G8EG79</accession>
<gene>
    <name evidence="1" type="primary">apoD8</name>
</gene>
<evidence type="ECO:0000313" key="1">
    <source>
        <dbReference type="EMBL" id="AEQ77271.1"/>
    </source>
</evidence>
<organism evidence="1">
    <name type="scientific">Amycolatopsis sp. FU40</name>
    <dbReference type="NCBI Taxonomy" id="2914159"/>
    <lineage>
        <taxon>Bacteria</taxon>
        <taxon>Bacillati</taxon>
        <taxon>Actinomycetota</taxon>
        <taxon>Actinomycetes</taxon>
        <taxon>Pseudonocardiales</taxon>
        <taxon>Pseudonocardiaceae</taxon>
        <taxon>Amycolatopsis</taxon>
    </lineage>
</organism>
<reference evidence="1" key="1">
    <citation type="journal article" date="2011" name="Tetrahedron">
        <title>Biosynthesis of the Apoptolidins in Nocardiopsis sp. FU 40.</title>
        <authorList>
            <person name="Du Y."/>
            <person name="Derewacz D.K."/>
            <person name="Deguire S.M."/>
            <person name="Teske J."/>
            <person name="Ravel J."/>
            <person name="Sulikowski G.A."/>
            <person name="Bachmann B.O."/>
        </authorList>
    </citation>
    <scope>NUCLEOTIDE SEQUENCE</scope>
    <source>
        <strain evidence="1">FU 40</strain>
    </source>
</reference>
<sequence length="61" mass="6820">MEARDAAFHKHVVMGFSKVANPKYNLDIDRVVAAYAYQVIEGQDVDTGFFRRIMDIAAADA</sequence>